<evidence type="ECO:0000256" key="1">
    <source>
        <dbReference type="ARBA" id="ARBA00023235"/>
    </source>
</evidence>
<feature type="domain" description="Xylose isomerase-like TIM barrel" evidence="5">
    <location>
        <begin position="98"/>
        <end position="267"/>
    </location>
</feature>
<dbReference type="InterPro" id="IPR026040">
    <property type="entry name" value="HyI-like"/>
</dbReference>
<reference evidence="6" key="1">
    <citation type="submission" date="2021-09" db="EMBL/GenBank/DDBJ databases">
        <title>Fulvivirga sp. isolated from coastal sediment.</title>
        <authorList>
            <person name="Yu H."/>
        </authorList>
    </citation>
    <scope>NUCLEOTIDE SEQUENCE</scope>
    <source>
        <strain evidence="6">1062</strain>
    </source>
</reference>
<gene>
    <name evidence="6" type="ORF">LDX50_27850</name>
</gene>
<dbReference type="Proteomes" id="UP001139409">
    <property type="component" value="Unassembled WGS sequence"/>
</dbReference>
<feature type="chain" id="PRO_5040949107" evidence="4">
    <location>
        <begin position="21"/>
        <end position="285"/>
    </location>
</feature>
<accession>A0A9X1HVI7</accession>
<evidence type="ECO:0000256" key="4">
    <source>
        <dbReference type="SAM" id="SignalP"/>
    </source>
</evidence>
<dbReference type="PANTHER" id="PTHR43489">
    <property type="entry name" value="ISOMERASE"/>
    <property type="match status" value="1"/>
</dbReference>
<comment type="caution">
    <text evidence="6">The sequence shown here is derived from an EMBL/GenBank/DDBJ whole genome shotgun (WGS) entry which is preliminary data.</text>
</comment>
<dbReference type="EMBL" id="JAIXNE010000007">
    <property type="protein sequence ID" value="MCA6078720.1"/>
    <property type="molecule type" value="Genomic_DNA"/>
</dbReference>
<dbReference type="RefSeq" id="WP_225699582.1">
    <property type="nucleotide sequence ID" value="NZ_JAIXNE010000007.1"/>
</dbReference>
<dbReference type="PANTHER" id="PTHR43489:SF3">
    <property type="entry name" value="XYLOSE ISOMERASE DOMAIN PROTEIN TIM BARREL"/>
    <property type="match status" value="1"/>
</dbReference>
<feature type="active site" description="Proton donor/acceptor" evidence="3">
    <location>
        <position position="264"/>
    </location>
</feature>
<dbReference type="GO" id="GO:0016853">
    <property type="term" value="F:isomerase activity"/>
    <property type="evidence" value="ECO:0007669"/>
    <property type="project" value="UniProtKB-KW"/>
</dbReference>
<dbReference type="InterPro" id="IPR036237">
    <property type="entry name" value="Xyl_isomerase-like_sf"/>
</dbReference>
<evidence type="ECO:0000256" key="2">
    <source>
        <dbReference type="PIRNR" id="PIRNR006241"/>
    </source>
</evidence>
<sequence>MNRKDALRLLAASLAMPTVASSMGTSENLNLFGGRIRQSVCRWCFQDIPLPELAAASKDIGLQSVELLGPDEWQVVLDAGLTCAIAYGNDHGLTRGFNDPSLHSSLMEQYAKNIPKAADAGLTQIICFPGNRRGMDDQTGLENCARGLDPVIKIAEKHNIVISMELMNSKINHPDYMADSTAWGVALVDKIGSPNFKLLYDIYHMQIQEGNVIATIRQYSDYISHYHTAGVPGRHEIDESQELNYPAIMNAIAETGYAGFVGQEFIPARPDKMASLAQAQKICDV</sequence>
<dbReference type="Pfam" id="PF01261">
    <property type="entry name" value="AP_endonuc_2"/>
    <property type="match status" value="1"/>
</dbReference>
<dbReference type="SUPFAM" id="SSF51658">
    <property type="entry name" value="Xylose isomerase-like"/>
    <property type="match status" value="1"/>
</dbReference>
<name>A0A9X1HVI7_9BACT</name>
<proteinExistence type="inferred from homology"/>
<evidence type="ECO:0000256" key="3">
    <source>
        <dbReference type="PIRSR" id="PIRSR006241-50"/>
    </source>
</evidence>
<organism evidence="6 7">
    <name type="scientific">Fulvivirga sedimenti</name>
    <dbReference type="NCBI Taxonomy" id="2879465"/>
    <lineage>
        <taxon>Bacteria</taxon>
        <taxon>Pseudomonadati</taxon>
        <taxon>Bacteroidota</taxon>
        <taxon>Cytophagia</taxon>
        <taxon>Cytophagales</taxon>
        <taxon>Fulvivirgaceae</taxon>
        <taxon>Fulvivirga</taxon>
    </lineage>
</organism>
<keyword evidence="1 2" id="KW-0413">Isomerase</keyword>
<dbReference type="AlphaFoldDB" id="A0A9X1HVI7"/>
<dbReference type="InterPro" id="IPR013022">
    <property type="entry name" value="Xyl_isomerase-like_TIM-brl"/>
</dbReference>
<feature type="active site" description="Proton donor/acceptor" evidence="3">
    <location>
        <position position="165"/>
    </location>
</feature>
<comment type="similarity">
    <text evidence="2">Belongs to the hyi family.</text>
</comment>
<evidence type="ECO:0000313" key="7">
    <source>
        <dbReference type="Proteomes" id="UP001139409"/>
    </source>
</evidence>
<dbReference type="InterPro" id="IPR050417">
    <property type="entry name" value="Sugar_Epim/Isomerase"/>
</dbReference>
<dbReference type="Gene3D" id="3.20.20.150">
    <property type="entry name" value="Divalent-metal-dependent TIM barrel enzymes"/>
    <property type="match status" value="1"/>
</dbReference>
<protein>
    <submittedName>
        <fullName evidence="6">TIM barrel protein</fullName>
    </submittedName>
</protein>
<evidence type="ECO:0000313" key="6">
    <source>
        <dbReference type="EMBL" id="MCA6078720.1"/>
    </source>
</evidence>
<keyword evidence="7" id="KW-1185">Reference proteome</keyword>
<evidence type="ECO:0000259" key="5">
    <source>
        <dbReference type="Pfam" id="PF01261"/>
    </source>
</evidence>
<feature type="signal peptide" evidence="4">
    <location>
        <begin position="1"/>
        <end position="20"/>
    </location>
</feature>
<keyword evidence="4" id="KW-0732">Signal</keyword>
<dbReference type="PIRSF" id="PIRSF006241">
    <property type="entry name" value="HyI"/>
    <property type="match status" value="1"/>
</dbReference>